<dbReference type="AlphaFoldDB" id="A0A485M6V3"/>
<evidence type="ECO:0000256" key="1">
    <source>
        <dbReference type="SAM" id="Phobius"/>
    </source>
</evidence>
<organism evidence="2">
    <name type="scientific">Bragasellus peltatus</name>
    <dbReference type="NCBI Taxonomy" id="1282048"/>
    <lineage>
        <taxon>Eukaryota</taxon>
        <taxon>Metazoa</taxon>
        <taxon>Ecdysozoa</taxon>
        <taxon>Arthropoda</taxon>
        <taxon>Crustacea</taxon>
        <taxon>Multicrustacea</taxon>
        <taxon>Malacostraca</taxon>
        <taxon>Eumalacostraca</taxon>
        <taxon>Peracarida</taxon>
        <taxon>Isopoda</taxon>
        <taxon>Asellota</taxon>
        <taxon>Aselloidea</taxon>
        <taxon>Asellidae</taxon>
        <taxon>Bragasellus</taxon>
    </lineage>
</organism>
<reference evidence="2" key="1">
    <citation type="submission" date="2019-03" db="EMBL/GenBank/DDBJ databases">
        <authorList>
            <person name="Lefebure T."/>
            <person name="Lefebure T."/>
        </authorList>
    </citation>
    <scope>NUCLEOTIDE SEQUENCE [LARGE SCALE GENOMIC DNA]</scope>
</reference>
<keyword evidence="1" id="KW-0812">Transmembrane</keyword>
<name>A0A485M6V3_9CRUS</name>
<keyword evidence="1" id="KW-0472">Membrane</keyword>
<evidence type="ECO:0000313" key="2">
    <source>
        <dbReference type="EMBL" id="VFU78629.1"/>
    </source>
</evidence>
<gene>
    <name evidence="2" type="primary">nad6</name>
    <name evidence="2" type="ORF">BPMMT01_0013</name>
</gene>
<geneLocation type="mitochondrion" evidence="2"/>
<keyword evidence="1" id="KW-1133">Transmembrane helix</keyword>
<sequence>MINLLIFSLISLSVVFIFSKTPHVLVLSLILSTLFSSMLMGLLKSFPWSAYVLFLVFLGGVLILFTYVSSLSSNLLFLKLNKNSAFMFTILFSVGLFFNTSFILPDCASLSFNMQTNFESFIKELMSPDFALVYLYLFMYLLLTLIYVVVMMKTYSAPLRFFK</sequence>
<keyword evidence="2" id="KW-0496">Mitochondrion</keyword>
<feature type="transmembrane region" description="Helical" evidence="1">
    <location>
        <begin position="85"/>
        <end position="104"/>
    </location>
</feature>
<dbReference type="EMBL" id="LR536607">
    <property type="protein sequence ID" value="VFU78629.1"/>
    <property type="molecule type" value="Genomic_DNA"/>
</dbReference>
<feature type="transmembrane region" description="Helical" evidence="1">
    <location>
        <begin position="52"/>
        <end position="78"/>
    </location>
</feature>
<proteinExistence type="predicted"/>
<accession>A0A485M6V3</accession>
<protein>
    <submittedName>
        <fullName evidence="2">NADH dehydrogenase subunit 6</fullName>
    </submittedName>
</protein>
<feature type="transmembrane region" description="Helical" evidence="1">
    <location>
        <begin position="131"/>
        <end position="150"/>
    </location>
</feature>